<evidence type="ECO:0000313" key="2">
    <source>
        <dbReference type="Proteomes" id="UP000000788"/>
    </source>
</evidence>
<dbReference type="Pfam" id="PF11746">
    <property type="entry name" value="DUF3303"/>
    <property type="match status" value="1"/>
</dbReference>
<keyword evidence="2" id="KW-1185">Reference proteome</keyword>
<dbReference type="eggNOG" id="ENOG5032HH4">
    <property type="taxonomic scope" value="Bacteria"/>
</dbReference>
<dbReference type="Proteomes" id="UP000000788">
    <property type="component" value="Chromosome"/>
</dbReference>
<dbReference type="OrthoDB" id="540735at2"/>
<accession>A9BEL0</accession>
<evidence type="ECO:0008006" key="3">
    <source>
        <dbReference type="Google" id="ProtNLM"/>
    </source>
</evidence>
<dbReference type="HOGENOM" id="CLU_158026_0_0_3"/>
<evidence type="ECO:0000313" key="1">
    <source>
        <dbReference type="EMBL" id="ABX08520.1"/>
    </source>
</evidence>
<dbReference type="EMBL" id="CP000878">
    <property type="protein sequence ID" value="ABX08520.1"/>
    <property type="molecule type" value="Genomic_DNA"/>
</dbReference>
<proteinExistence type="predicted"/>
<sequence length="100" mass="11431">MQLYVVTWQFESSEDQTFAEDSLIDYVESGKAEELPEGYERLAWIHTPQDGSGVVICKASSASTLYKVFGPWREKFGMVWDYKPGLSTEELVSLLKQSRE</sequence>
<organism evidence="1 2">
    <name type="scientific">Prochlorococcus marinus (strain MIT 9211)</name>
    <dbReference type="NCBI Taxonomy" id="93059"/>
    <lineage>
        <taxon>Bacteria</taxon>
        <taxon>Bacillati</taxon>
        <taxon>Cyanobacteriota</taxon>
        <taxon>Cyanophyceae</taxon>
        <taxon>Synechococcales</taxon>
        <taxon>Prochlorococcaceae</taxon>
        <taxon>Prochlorococcus</taxon>
    </lineage>
</organism>
<name>A9BEL0_PROM4</name>
<dbReference type="AlphaFoldDB" id="A9BEL0"/>
<protein>
    <recommendedName>
        <fullName evidence="3">DUF3303 domain-containing protein</fullName>
    </recommendedName>
</protein>
<dbReference type="InterPro" id="IPR021734">
    <property type="entry name" value="DUF3303"/>
</dbReference>
<reference evidence="1 2" key="1">
    <citation type="journal article" date="2007" name="PLoS Genet.">
        <title>Patterns and implications of gene gain and loss in the evolution of Prochlorococcus.</title>
        <authorList>
            <person name="Kettler G.C."/>
            <person name="Martiny A.C."/>
            <person name="Huang K."/>
            <person name="Zucker J."/>
            <person name="Coleman M.L."/>
            <person name="Rodrigue S."/>
            <person name="Chen F."/>
            <person name="Lapidus A."/>
            <person name="Ferriera S."/>
            <person name="Johnson J."/>
            <person name="Steglich C."/>
            <person name="Church G.M."/>
            <person name="Richardson P."/>
            <person name="Chisholm S.W."/>
        </authorList>
    </citation>
    <scope>NUCLEOTIDE SEQUENCE [LARGE SCALE GENOMIC DNA]</scope>
    <source>
        <strain evidence="2">MIT 9211</strain>
    </source>
</reference>
<gene>
    <name evidence="1" type="ordered locus">P9211_05891</name>
</gene>
<dbReference type="KEGG" id="pmj:P9211_05891"/>
<dbReference type="RefSeq" id="WP_012195142.1">
    <property type="nucleotide sequence ID" value="NC_009976.1"/>
</dbReference>